<name>A0A2N3IB35_9BACT</name>
<feature type="chain" id="PRO_5014606525" description="Tetratricopeptide repeat protein" evidence="1">
    <location>
        <begin position="21"/>
        <end position="743"/>
    </location>
</feature>
<protein>
    <recommendedName>
        <fullName evidence="4">Tetratricopeptide repeat protein</fullName>
    </recommendedName>
</protein>
<dbReference type="EMBL" id="MVDE01000008">
    <property type="protein sequence ID" value="PKQ67521.1"/>
    <property type="molecule type" value="Genomic_DNA"/>
</dbReference>
<gene>
    <name evidence="2" type="ORF">BZG01_07225</name>
</gene>
<keyword evidence="3" id="KW-1185">Reference proteome</keyword>
<reference evidence="2 3" key="1">
    <citation type="journal article" date="2017" name="Front. Microbiol.">
        <title>Labilibaculum manganireducens gen. nov., sp. nov. and Labilibaculum filiforme sp. nov., Novel Bacteroidetes Isolated from Subsurface Sediments of the Baltic Sea.</title>
        <authorList>
            <person name="Vandieken V."/>
            <person name="Marshall I.P."/>
            <person name="Niemann H."/>
            <person name="Engelen B."/>
            <person name="Cypionka H."/>
        </authorList>
    </citation>
    <scope>NUCLEOTIDE SEQUENCE [LARGE SCALE GENOMIC DNA]</scope>
    <source>
        <strain evidence="2 3">59.10-2M</strain>
    </source>
</reference>
<evidence type="ECO:0000313" key="2">
    <source>
        <dbReference type="EMBL" id="PKQ67521.1"/>
    </source>
</evidence>
<dbReference type="RefSeq" id="WP_101309155.1">
    <property type="nucleotide sequence ID" value="NZ_MVDE01000008.1"/>
</dbReference>
<evidence type="ECO:0000313" key="3">
    <source>
        <dbReference type="Proteomes" id="UP000233618"/>
    </source>
</evidence>
<comment type="caution">
    <text evidence="2">The sequence shown here is derived from an EMBL/GenBank/DDBJ whole genome shotgun (WGS) entry which is preliminary data.</text>
</comment>
<sequence length="743" mass="82907">MKKNLLVLLSLILIPVLGNSQSFKGKDKVSFFQAPAEKVKFSSANVFLSTDKALQEAKRETSKAKVSKFGSKLGGFGAAMAGAVNKTIDKAAEINKMIDAIKDEEGRFAVWNFVPAYIKYDMNSVKEKVNVEIFVLSETPKTEMGTEERMPTTADKEGYYLVPWSVNCRYQVTSAQGEVIYEDNLGLVSGKTKTKKYTPAAPAKLGSISQAPANDALSVSDEIGVNEAYKRVHKEVFSHFGFGQFTVAAKLGSIKEIKELNKLTKPTVALFENKKGLLLNKDEKATLADYIMVLEPNISKCSDKTRWVAYHNLSLCYAWMENVEKSQEYLKKYAGEIEDTFGKIKVFNQLVKGELSKEQRVAAKAEYGSIAIGTKDMKKYSNYKDIESFVNFYPKGANAYPALLTTINRNLSQFVDFYAHNDLLCQLFELDYPFQFLPLQDFTGLPKTMTGQITKEGDEPVDFTVKFDSKRRVKKLEASQIGIAEDGSKDKIITRDIKPVYNEAGKYAYMEVNAGMFAEYYGKTTSYTKIDEISDPLVGATHGAANNITKNIGFMGGKVSEEDVQLMVDLEGKVYFTGKSALPRVNAIFKDLLNANGFVPKKPKTTTEFETIASINEDGVFTEWNWNGTTHTHLAGSKGVGQQNINADKMIRDMKFSSVDDHGNPVKIHYDLDLAGKLSMNERMSFKGFMNYAFLAGAGPQVSSDNFTIDTGMDWDCEFVYDAQGNWTEMKVGPYKATRTFKY</sequence>
<evidence type="ECO:0008006" key="4">
    <source>
        <dbReference type="Google" id="ProtNLM"/>
    </source>
</evidence>
<proteinExistence type="predicted"/>
<dbReference type="AlphaFoldDB" id="A0A2N3IB35"/>
<keyword evidence="1" id="KW-0732">Signal</keyword>
<dbReference type="Proteomes" id="UP000233618">
    <property type="component" value="Unassembled WGS sequence"/>
</dbReference>
<accession>A0A2N3IB35</accession>
<organism evidence="2 3">
    <name type="scientific">Labilibaculum manganireducens</name>
    <dbReference type="NCBI Taxonomy" id="1940525"/>
    <lineage>
        <taxon>Bacteria</taxon>
        <taxon>Pseudomonadati</taxon>
        <taxon>Bacteroidota</taxon>
        <taxon>Bacteroidia</taxon>
        <taxon>Marinilabiliales</taxon>
        <taxon>Marinifilaceae</taxon>
        <taxon>Labilibaculum</taxon>
    </lineage>
</organism>
<feature type="signal peptide" evidence="1">
    <location>
        <begin position="1"/>
        <end position="20"/>
    </location>
</feature>
<evidence type="ECO:0000256" key="1">
    <source>
        <dbReference type="SAM" id="SignalP"/>
    </source>
</evidence>